<feature type="binding site" evidence="8">
    <location>
        <begin position="125"/>
        <end position="128"/>
    </location>
    <ligand>
        <name>GTP</name>
        <dbReference type="ChEBI" id="CHEBI:37565"/>
        <label>1</label>
    </ligand>
</feature>
<dbReference type="CDD" id="cd01894">
    <property type="entry name" value="EngA1"/>
    <property type="match status" value="1"/>
</dbReference>
<feature type="binding site" evidence="8">
    <location>
        <begin position="194"/>
        <end position="201"/>
    </location>
    <ligand>
        <name>GTP</name>
        <dbReference type="ChEBI" id="CHEBI:37565"/>
        <label>2</label>
    </ligand>
</feature>
<evidence type="ECO:0000313" key="13">
    <source>
        <dbReference type="Proteomes" id="UP000217805"/>
    </source>
</evidence>
<feature type="binding site" evidence="8">
    <location>
        <begin position="239"/>
        <end position="243"/>
    </location>
    <ligand>
        <name>GTP</name>
        <dbReference type="ChEBI" id="CHEBI:37565"/>
        <label>2</label>
    </ligand>
</feature>
<dbReference type="PROSITE" id="PS51712">
    <property type="entry name" value="G_ENGA"/>
    <property type="match status" value="2"/>
</dbReference>
<feature type="binding site" evidence="8">
    <location>
        <begin position="304"/>
        <end position="307"/>
    </location>
    <ligand>
        <name>GTP</name>
        <dbReference type="ChEBI" id="CHEBI:37565"/>
        <label>2</label>
    </ligand>
</feature>
<evidence type="ECO:0000259" key="11">
    <source>
        <dbReference type="PROSITE" id="PS51712"/>
    </source>
</evidence>
<feature type="binding site" evidence="8">
    <location>
        <begin position="15"/>
        <end position="22"/>
    </location>
    <ligand>
        <name>GTP</name>
        <dbReference type="ChEBI" id="CHEBI:37565"/>
        <label>1</label>
    </ligand>
</feature>
<comment type="similarity">
    <text evidence="1 8 9 10">Belongs to the TRAFAC class TrmE-Era-EngA-EngB-Septin-like GTPase superfamily. EngA (Der) GTPase family.</text>
</comment>
<evidence type="ECO:0000256" key="2">
    <source>
        <dbReference type="ARBA" id="ARBA00020953"/>
    </source>
</evidence>
<evidence type="ECO:0000256" key="5">
    <source>
        <dbReference type="ARBA" id="ARBA00022741"/>
    </source>
</evidence>
<dbReference type="PIRSF" id="PIRSF006485">
    <property type="entry name" value="GTP-binding_EngA"/>
    <property type="match status" value="1"/>
</dbReference>
<dbReference type="Pfam" id="PF01926">
    <property type="entry name" value="MMR_HSR1"/>
    <property type="match status" value="2"/>
</dbReference>
<organism evidence="12 13">
    <name type="scientific">Blattabacterium cuenoti BPAY</name>
    <dbReference type="NCBI Taxonomy" id="1457031"/>
    <lineage>
        <taxon>Bacteria</taxon>
        <taxon>Pseudomonadati</taxon>
        <taxon>Bacteroidota</taxon>
        <taxon>Flavobacteriia</taxon>
        <taxon>Flavobacteriales</taxon>
        <taxon>Blattabacteriaceae</taxon>
        <taxon>Blattabacterium</taxon>
    </lineage>
</organism>
<dbReference type="InterPro" id="IPR015946">
    <property type="entry name" value="KH_dom-like_a/b"/>
</dbReference>
<dbReference type="Proteomes" id="UP000217805">
    <property type="component" value="Chromosome"/>
</dbReference>
<evidence type="ECO:0000256" key="6">
    <source>
        <dbReference type="ARBA" id="ARBA00023134"/>
    </source>
</evidence>
<keyword evidence="4 10" id="KW-0677">Repeat</keyword>
<dbReference type="InterPro" id="IPR027417">
    <property type="entry name" value="P-loop_NTPase"/>
</dbReference>
<reference evidence="12 13" key="1">
    <citation type="journal article" date="2015" name="Microbes Environ.">
        <title>An Efficient Strategy Developed for Next-Generation Sequencing of Endosymbiont Genomes Performed Using Crude DNA Isolated from Host Tissues: A Case Study of Blattabacterium cuenoti Inhabiting the Fat Bodies of Cockroaches.</title>
        <authorList>
            <person name="Kinjo Y."/>
            <person name="Saitoh S."/>
            <person name="Tokuda G."/>
        </authorList>
    </citation>
    <scope>NUCLEOTIDE SEQUENCE [LARGE SCALE GENOMIC DNA]</scope>
    <source>
        <strain evidence="12 13">BPAY</strain>
    </source>
</reference>
<dbReference type="NCBIfam" id="TIGR00231">
    <property type="entry name" value="small_GTP"/>
    <property type="match status" value="2"/>
</dbReference>
<feature type="domain" description="EngA-type G" evidence="11">
    <location>
        <begin position="188"/>
        <end position="362"/>
    </location>
</feature>
<dbReference type="PRINTS" id="PR00326">
    <property type="entry name" value="GTP1OBG"/>
</dbReference>
<dbReference type="InterPro" id="IPR016484">
    <property type="entry name" value="GTPase_Der"/>
</dbReference>
<feature type="domain" description="EngA-type G" evidence="11">
    <location>
        <begin position="9"/>
        <end position="173"/>
    </location>
</feature>
<evidence type="ECO:0000256" key="9">
    <source>
        <dbReference type="PROSITE-ProRule" id="PRU01049"/>
    </source>
</evidence>
<dbReference type="HAMAP" id="MF_00195">
    <property type="entry name" value="GTPase_Der"/>
    <property type="match status" value="1"/>
</dbReference>
<keyword evidence="13" id="KW-1185">Reference proteome</keyword>
<dbReference type="InterPro" id="IPR031166">
    <property type="entry name" value="G_ENGA"/>
</dbReference>
<comment type="subunit">
    <text evidence="8">Associates with the 50S ribosomal subunit.</text>
</comment>
<dbReference type="InterPro" id="IPR006073">
    <property type="entry name" value="GTP-bd"/>
</dbReference>
<dbReference type="Gene3D" id="3.30.300.20">
    <property type="match status" value="1"/>
</dbReference>
<sequence>MNNLLKMNYIVSIVGRPNVGKSTLFNRLVGRRKAIVHVTSGVTRDRIYGSSEWNGVQFSIIDTGGFSVLTNDVLEKEIKNQIFIAIKESDVILFLIDIKIGILDADIEISKILRKCQKIILLVVNKIDNGKSIYSDTDFFRLGFERYYYISAINGSGTGELLDKLIEIFKQELLKKKENILLENKSIPRFSIVGRPNVGKSTLINSFLNKKHHIVTNISGTTRDSLDVFYKKYECILVDTPGVRKKSKIRDNIEFYSIMRTFKTIEYADVCFLMIDADRGWKKQDMNIFRLVKKNHKGIIILVNKWDLFHKKNVYTQKDYECLIRKKIYPFYNVPIFFISAKNKDGIHKILPMAYDVLKFRNHRLKTNILNKIMLPILKKKPPTPKKKNKFITIKYCTQLPSCTPKFIFFSNFPQYIKESYKRFVENKIRSHFDFIGVPIQIFFRKK</sequence>
<proteinExistence type="inferred from homology"/>
<evidence type="ECO:0000256" key="10">
    <source>
        <dbReference type="RuleBase" id="RU004481"/>
    </source>
</evidence>
<dbReference type="NCBIfam" id="TIGR03594">
    <property type="entry name" value="GTPase_EngA"/>
    <property type="match status" value="1"/>
</dbReference>
<dbReference type="InterPro" id="IPR032859">
    <property type="entry name" value="KH_dom-like"/>
</dbReference>
<dbReference type="EMBL" id="AP014609">
    <property type="protein sequence ID" value="BAR92029.1"/>
    <property type="molecule type" value="Genomic_DNA"/>
</dbReference>
<dbReference type="PANTHER" id="PTHR43834">
    <property type="entry name" value="GTPASE DER"/>
    <property type="match status" value="1"/>
</dbReference>
<evidence type="ECO:0000313" key="12">
    <source>
        <dbReference type="EMBL" id="BAR92029.1"/>
    </source>
</evidence>
<protein>
    <recommendedName>
        <fullName evidence="2 8">GTPase Der</fullName>
    </recommendedName>
    <alternativeName>
        <fullName evidence="7 8">GTP-binding protein EngA</fullName>
    </alternativeName>
</protein>
<keyword evidence="5 8" id="KW-0547">Nucleotide-binding</keyword>
<accession>A0ABM7EYJ4</accession>
<name>A0ABM7EYJ4_9FLAO</name>
<gene>
    <name evidence="12" type="primary">engA</name>
    <name evidence="8" type="synonym">der</name>
    <name evidence="12" type="ORF">BPAY_280</name>
</gene>
<dbReference type="CDD" id="cd01895">
    <property type="entry name" value="EngA2"/>
    <property type="match status" value="1"/>
</dbReference>
<comment type="function">
    <text evidence="8 10">GTPase that plays an essential role in the late steps of ribosome biogenesis.</text>
</comment>
<evidence type="ECO:0000256" key="8">
    <source>
        <dbReference type="HAMAP-Rule" id="MF_00195"/>
    </source>
</evidence>
<dbReference type="Pfam" id="PF14714">
    <property type="entry name" value="KH_dom-like"/>
    <property type="match status" value="1"/>
</dbReference>
<evidence type="ECO:0000256" key="1">
    <source>
        <dbReference type="ARBA" id="ARBA00008279"/>
    </source>
</evidence>
<evidence type="ECO:0000256" key="4">
    <source>
        <dbReference type="ARBA" id="ARBA00022737"/>
    </source>
</evidence>
<dbReference type="SUPFAM" id="SSF52540">
    <property type="entry name" value="P-loop containing nucleoside triphosphate hydrolases"/>
    <property type="match status" value="2"/>
</dbReference>
<feature type="binding site" evidence="8">
    <location>
        <begin position="62"/>
        <end position="66"/>
    </location>
    <ligand>
        <name>GTP</name>
        <dbReference type="ChEBI" id="CHEBI:37565"/>
        <label>1</label>
    </ligand>
</feature>
<dbReference type="Gene3D" id="3.40.50.300">
    <property type="entry name" value="P-loop containing nucleotide triphosphate hydrolases"/>
    <property type="match status" value="2"/>
</dbReference>
<dbReference type="SUPFAM" id="SSF82653">
    <property type="entry name" value="Probable GTPase Der, C-terminal domain"/>
    <property type="match status" value="1"/>
</dbReference>
<keyword evidence="3 8" id="KW-0690">Ribosome biogenesis</keyword>
<dbReference type="PANTHER" id="PTHR43834:SF6">
    <property type="entry name" value="GTPASE DER"/>
    <property type="match status" value="1"/>
</dbReference>
<dbReference type="InterPro" id="IPR005225">
    <property type="entry name" value="Small_GTP-bd"/>
</dbReference>
<evidence type="ECO:0000256" key="7">
    <source>
        <dbReference type="ARBA" id="ARBA00032345"/>
    </source>
</evidence>
<evidence type="ECO:0000256" key="3">
    <source>
        <dbReference type="ARBA" id="ARBA00022517"/>
    </source>
</evidence>
<keyword evidence="6 8" id="KW-0342">GTP-binding</keyword>